<evidence type="ECO:0000256" key="2">
    <source>
        <dbReference type="ARBA" id="ARBA00022679"/>
    </source>
</evidence>
<dbReference type="GO" id="GO:0006777">
    <property type="term" value="P:Mo-molybdopterin cofactor biosynthetic process"/>
    <property type="evidence" value="ECO:0007669"/>
    <property type="project" value="UniProtKB-KW"/>
</dbReference>
<dbReference type="CDD" id="cd02503">
    <property type="entry name" value="MobA"/>
    <property type="match status" value="1"/>
</dbReference>
<dbReference type="GO" id="GO:0005737">
    <property type="term" value="C:cytoplasm"/>
    <property type="evidence" value="ECO:0007669"/>
    <property type="project" value="UniProtKB-SubCell"/>
</dbReference>
<dbReference type="InterPro" id="IPR013482">
    <property type="entry name" value="Molybde_CF_guanTrfase"/>
</dbReference>
<feature type="binding site" evidence="8">
    <location>
        <position position="30"/>
    </location>
    <ligand>
        <name>GTP</name>
        <dbReference type="ChEBI" id="CHEBI:37565"/>
    </ligand>
</feature>
<feature type="domain" description="MobA-like NTP transferase" evidence="9">
    <location>
        <begin position="14"/>
        <end position="172"/>
    </location>
</feature>
<reference evidence="10 11" key="1">
    <citation type="journal article" date="2019" name="Int. J. Syst. Evol. Microbiol.">
        <title>The Global Catalogue of Microorganisms (GCM) 10K type strain sequencing project: providing services to taxonomists for standard genome sequencing and annotation.</title>
        <authorList>
            <consortium name="The Broad Institute Genomics Platform"/>
            <consortium name="The Broad Institute Genome Sequencing Center for Infectious Disease"/>
            <person name="Wu L."/>
            <person name="Ma J."/>
        </authorList>
    </citation>
    <scope>NUCLEOTIDE SEQUENCE [LARGE SCALE GENOMIC DNA]</scope>
    <source>
        <strain evidence="10 11">CGMCC 1.15824</strain>
    </source>
</reference>
<feature type="binding site" evidence="8">
    <location>
        <position position="111"/>
    </location>
    <ligand>
        <name>Mg(2+)</name>
        <dbReference type="ChEBI" id="CHEBI:18420"/>
    </ligand>
</feature>
<proteinExistence type="inferred from homology"/>
<name>A0ABD5QL37_9EURY</name>
<dbReference type="EMBL" id="JBHSJG010000073">
    <property type="protein sequence ID" value="MFC4990463.1"/>
    <property type="molecule type" value="Genomic_DNA"/>
</dbReference>
<dbReference type="GO" id="GO:0005525">
    <property type="term" value="F:GTP binding"/>
    <property type="evidence" value="ECO:0007669"/>
    <property type="project" value="UniProtKB-UniRule"/>
</dbReference>
<comment type="cofactor">
    <cofactor evidence="8">
        <name>Mg(2+)</name>
        <dbReference type="ChEBI" id="CHEBI:18420"/>
    </cofactor>
</comment>
<keyword evidence="6 8" id="KW-0342">GTP-binding</keyword>
<feature type="binding site" evidence="8">
    <location>
        <position position="82"/>
    </location>
    <ligand>
        <name>GTP</name>
        <dbReference type="ChEBI" id="CHEBI:37565"/>
    </ligand>
</feature>
<evidence type="ECO:0000256" key="7">
    <source>
        <dbReference type="ARBA" id="ARBA00023150"/>
    </source>
</evidence>
<comment type="caution">
    <text evidence="10">The sequence shown here is derived from an EMBL/GenBank/DDBJ whole genome shotgun (WGS) entry which is preliminary data.</text>
</comment>
<feature type="binding site" evidence="8">
    <location>
        <begin position="17"/>
        <end position="19"/>
    </location>
    <ligand>
        <name>GTP</name>
        <dbReference type="ChEBI" id="CHEBI:37565"/>
    </ligand>
</feature>
<organism evidence="10 11">
    <name type="scientific">Saliphagus infecundisoli</name>
    <dbReference type="NCBI Taxonomy" id="1849069"/>
    <lineage>
        <taxon>Archaea</taxon>
        <taxon>Methanobacteriati</taxon>
        <taxon>Methanobacteriota</taxon>
        <taxon>Stenosarchaea group</taxon>
        <taxon>Halobacteria</taxon>
        <taxon>Halobacteriales</taxon>
        <taxon>Natrialbaceae</taxon>
        <taxon>Saliphagus</taxon>
    </lineage>
</organism>
<dbReference type="PANTHER" id="PTHR19136">
    <property type="entry name" value="MOLYBDENUM COFACTOR GUANYLYLTRANSFERASE"/>
    <property type="match status" value="1"/>
</dbReference>
<comment type="domain">
    <text evidence="8">The N-terminal domain determines nucleotide recognition and specific binding, while the C-terminal domain determines the specific binding to the target protein.</text>
</comment>
<evidence type="ECO:0000256" key="1">
    <source>
        <dbReference type="ARBA" id="ARBA00022490"/>
    </source>
</evidence>
<gene>
    <name evidence="8" type="primary">mobA</name>
    <name evidence="10" type="ORF">ACFPFO_22475</name>
</gene>
<keyword evidence="2 8" id="KW-0808">Transferase</keyword>
<comment type="caution">
    <text evidence="8">Lacks conserved residue(s) required for the propagation of feature annotation.</text>
</comment>
<evidence type="ECO:0000313" key="11">
    <source>
        <dbReference type="Proteomes" id="UP001595925"/>
    </source>
</evidence>
<dbReference type="AlphaFoldDB" id="A0ABD5QL37"/>
<comment type="similarity">
    <text evidence="8">Belongs to the MobA family.</text>
</comment>
<protein>
    <recommendedName>
        <fullName evidence="8">Probable molybdenum cofactor guanylyltransferase</fullName>
        <shortName evidence="8">MoCo guanylyltransferase</shortName>
        <ecNumber evidence="8">2.7.7.77</ecNumber>
    </recommendedName>
    <alternativeName>
        <fullName evidence="8">GTP:molybdopterin guanylyltransferase</fullName>
    </alternativeName>
    <alternativeName>
        <fullName evidence="8">Mo-MPT guanylyltransferase</fullName>
    </alternativeName>
    <alternativeName>
        <fullName evidence="8">Molybdopterin guanylyltransferase</fullName>
    </alternativeName>
    <alternativeName>
        <fullName evidence="8">Molybdopterin-guanine dinucleotide synthase</fullName>
        <shortName evidence="8">MGD synthase</shortName>
    </alternativeName>
</protein>
<evidence type="ECO:0000313" key="10">
    <source>
        <dbReference type="EMBL" id="MFC4990463.1"/>
    </source>
</evidence>
<dbReference type="EC" id="2.7.7.77" evidence="8"/>
<sequence>MTSSERTERTPRAAIVLAGGYSQRFGDGDKVFAELDGRPLLCHVVERVQPVTDTTVISCRDEQTPAIRSCLGDPTDVRIVPDPVTDCGPVAGIDAALTSCRADTVAVRAADEPFLDPQLLTFLFERLAESSTDCVIPRGFEGKLQPTQAVYQRDALIEASSPNKSLYAVVDQLDSDIVPSAAVERHADPCVFFDIDTPDDLERARLIQ</sequence>
<keyword evidence="1 8" id="KW-0963">Cytoplasm</keyword>
<dbReference type="RefSeq" id="WP_224829762.1">
    <property type="nucleotide sequence ID" value="NZ_JAIVEF010000026.1"/>
</dbReference>
<comment type="catalytic activity">
    <reaction evidence="8">
        <text>Mo-molybdopterin + GTP + H(+) = Mo-molybdopterin guanine dinucleotide + diphosphate</text>
        <dbReference type="Rhea" id="RHEA:34243"/>
        <dbReference type="ChEBI" id="CHEBI:15378"/>
        <dbReference type="ChEBI" id="CHEBI:33019"/>
        <dbReference type="ChEBI" id="CHEBI:37565"/>
        <dbReference type="ChEBI" id="CHEBI:71302"/>
        <dbReference type="ChEBI" id="CHEBI:71310"/>
        <dbReference type="EC" id="2.7.7.77"/>
    </reaction>
</comment>
<keyword evidence="4 8" id="KW-0547">Nucleotide-binding</keyword>
<keyword evidence="11" id="KW-1185">Reference proteome</keyword>
<dbReference type="InterPro" id="IPR025877">
    <property type="entry name" value="MobA-like_NTP_Trfase"/>
</dbReference>
<keyword evidence="10" id="KW-0548">Nucleotidyltransferase</keyword>
<evidence type="ECO:0000256" key="3">
    <source>
        <dbReference type="ARBA" id="ARBA00022723"/>
    </source>
</evidence>
<dbReference type="GO" id="GO:0061603">
    <property type="term" value="F:molybdenum cofactor guanylyltransferase activity"/>
    <property type="evidence" value="ECO:0007669"/>
    <property type="project" value="UniProtKB-EC"/>
</dbReference>
<dbReference type="GO" id="GO:0046872">
    <property type="term" value="F:metal ion binding"/>
    <property type="evidence" value="ECO:0007669"/>
    <property type="project" value="UniProtKB-KW"/>
</dbReference>
<keyword evidence="3 8" id="KW-0479">Metal-binding</keyword>
<dbReference type="Pfam" id="PF12804">
    <property type="entry name" value="NTP_transf_3"/>
    <property type="match status" value="1"/>
</dbReference>
<evidence type="ECO:0000256" key="8">
    <source>
        <dbReference type="HAMAP-Rule" id="MF_00316"/>
    </source>
</evidence>
<dbReference type="HAMAP" id="MF_00316">
    <property type="entry name" value="MobA"/>
    <property type="match status" value="1"/>
</dbReference>
<dbReference type="InterPro" id="IPR029044">
    <property type="entry name" value="Nucleotide-diphossugar_trans"/>
</dbReference>
<feature type="binding site" evidence="8">
    <location>
        <position position="111"/>
    </location>
    <ligand>
        <name>GTP</name>
        <dbReference type="ChEBI" id="CHEBI:37565"/>
    </ligand>
</feature>
<evidence type="ECO:0000256" key="6">
    <source>
        <dbReference type="ARBA" id="ARBA00023134"/>
    </source>
</evidence>
<dbReference type="SUPFAM" id="SSF53448">
    <property type="entry name" value="Nucleotide-diphospho-sugar transferases"/>
    <property type="match status" value="1"/>
</dbReference>
<evidence type="ECO:0000256" key="5">
    <source>
        <dbReference type="ARBA" id="ARBA00022842"/>
    </source>
</evidence>
<dbReference type="PANTHER" id="PTHR19136:SF81">
    <property type="entry name" value="MOLYBDENUM COFACTOR GUANYLYLTRANSFERASE"/>
    <property type="match status" value="1"/>
</dbReference>
<comment type="function">
    <text evidence="8">Transfers a GMP moiety from GTP to Mo-molybdopterin (Mo-MPT) cofactor (Moco or molybdenum cofactor) to form Mo-molybdopterin guanine dinucleotide (Mo-MGD) cofactor.</text>
</comment>
<comment type="subcellular location">
    <subcellularLocation>
        <location evidence="8">Cytoplasm</location>
    </subcellularLocation>
</comment>
<evidence type="ECO:0000256" key="4">
    <source>
        <dbReference type="ARBA" id="ARBA00022741"/>
    </source>
</evidence>
<dbReference type="Gene3D" id="3.90.550.10">
    <property type="entry name" value="Spore Coat Polysaccharide Biosynthesis Protein SpsA, Chain A"/>
    <property type="match status" value="1"/>
</dbReference>
<keyword evidence="5 8" id="KW-0460">Magnesium</keyword>
<accession>A0ABD5QL37</accession>
<keyword evidence="7 8" id="KW-0501">Molybdenum cofactor biosynthesis</keyword>
<dbReference type="Proteomes" id="UP001595925">
    <property type="component" value="Unassembled WGS sequence"/>
</dbReference>
<evidence type="ECO:0000259" key="9">
    <source>
        <dbReference type="Pfam" id="PF12804"/>
    </source>
</evidence>